<organism evidence="1 2">
    <name type="scientific">Candidatus Eisenbergiella merdigallinarum</name>
    <dbReference type="NCBI Taxonomy" id="2838552"/>
    <lineage>
        <taxon>Bacteria</taxon>
        <taxon>Bacillati</taxon>
        <taxon>Bacillota</taxon>
        <taxon>Clostridia</taxon>
        <taxon>Lachnospirales</taxon>
        <taxon>Lachnospiraceae</taxon>
        <taxon>Eisenbergiella</taxon>
    </lineage>
</organism>
<dbReference type="EMBL" id="DWXE01000010">
    <property type="protein sequence ID" value="HJB90507.1"/>
    <property type="molecule type" value="Genomic_DNA"/>
</dbReference>
<proteinExistence type="predicted"/>
<comment type="caution">
    <text evidence="1">The sequence shown here is derived from an EMBL/GenBank/DDBJ whole genome shotgun (WGS) entry which is preliminary data.</text>
</comment>
<dbReference type="AlphaFoldDB" id="A0A9D2MQM5"/>
<reference evidence="1" key="1">
    <citation type="journal article" date="2021" name="PeerJ">
        <title>Extensive microbial diversity within the chicken gut microbiome revealed by metagenomics and culture.</title>
        <authorList>
            <person name="Gilroy R."/>
            <person name="Ravi A."/>
            <person name="Getino M."/>
            <person name="Pursley I."/>
            <person name="Horton D.L."/>
            <person name="Alikhan N.F."/>
            <person name="Baker D."/>
            <person name="Gharbi K."/>
            <person name="Hall N."/>
            <person name="Watson M."/>
            <person name="Adriaenssens E.M."/>
            <person name="Foster-Nyarko E."/>
            <person name="Jarju S."/>
            <person name="Secka A."/>
            <person name="Antonio M."/>
            <person name="Oren A."/>
            <person name="Chaudhuri R.R."/>
            <person name="La Ragione R."/>
            <person name="Hildebrand F."/>
            <person name="Pallen M.J."/>
        </authorList>
    </citation>
    <scope>NUCLEOTIDE SEQUENCE</scope>
    <source>
        <strain evidence="1">USAMLcec3-2134</strain>
    </source>
</reference>
<sequence length="109" mass="12356">MKFYERLYTGKSIGNPRNAKRRLFFGVGCGDLYVISLARSADQLDIFSASLLKQRHFDKKTLVVVGIASDRQEAIGLVERMLEDAGRAGMEGDIRGYLQGEMERRRRKG</sequence>
<dbReference type="Proteomes" id="UP000886883">
    <property type="component" value="Unassembled WGS sequence"/>
</dbReference>
<protein>
    <submittedName>
        <fullName evidence="1">Uncharacterized protein</fullName>
    </submittedName>
</protein>
<reference evidence="1" key="2">
    <citation type="submission" date="2021-04" db="EMBL/GenBank/DDBJ databases">
        <authorList>
            <person name="Gilroy R."/>
        </authorList>
    </citation>
    <scope>NUCLEOTIDE SEQUENCE</scope>
    <source>
        <strain evidence="1">USAMLcec3-2134</strain>
    </source>
</reference>
<evidence type="ECO:0000313" key="1">
    <source>
        <dbReference type="EMBL" id="HJB90507.1"/>
    </source>
</evidence>
<gene>
    <name evidence="1" type="ORF">H9763_03450</name>
</gene>
<accession>A0A9D2MQM5</accession>
<evidence type="ECO:0000313" key="2">
    <source>
        <dbReference type="Proteomes" id="UP000886883"/>
    </source>
</evidence>
<name>A0A9D2MQM5_9FIRM</name>